<sequence length="117" mass="13283">MMIINIVGLTGIALIIWWFWLYKPDQTVTESNEILIEVKNGVYSPASIQVNANQSVTLKFLRKDESPCSEVLLIPSLDISEQLTLNEVTPIHLENVPQGEHTFHCQMQMYRGVLTVV</sequence>
<keyword evidence="1" id="KW-0472">Membrane</keyword>
<proteinExistence type="predicted"/>
<keyword evidence="1" id="KW-0812">Transmembrane</keyword>
<dbReference type="GeneID" id="56265445"/>
<evidence type="ECO:0000256" key="1">
    <source>
        <dbReference type="SAM" id="Phobius"/>
    </source>
</evidence>
<reference evidence="4 6" key="2">
    <citation type="submission" date="2016-09" db="EMBL/GenBank/DDBJ databases">
        <title>Draft Genome Sequence of four Alteromonas macleodii strains isolated from copper coupons and grown long-term at elevated copper levels.</title>
        <authorList>
            <person name="Cusick K."/>
            <person name="Dale J."/>
            <person name="Little B."/>
            <person name="Biffinger J."/>
        </authorList>
    </citation>
    <scope>NUCLEOTIDE SEQUENCE [LARGE SCALE GENOMIC DNA]</scope>
    <source>
        <strain evidence="4 6">KCP01</strain>
    </source>
</reference>
<dbReference type="OrthoDB" id="9800141at2"/>
<feature type="transmembrane region" description="Helical" evidence="1">
    <location>
        <begin position="6"/>
        <end position="22"/>
    </location>
</feature>
<dbReference type="SUPFAM" id="SSF49503">
    <property type="entry name" value="Cupredoxins"/>
    <property type="match status" value="1"/>
</dbReference>
<dbReference type="AlphaFoldDB" id="A0A126PVD5"/>
<dbReference type="PATRIC" id="fig|28108.61.peg.2041"/>
<name>A0A126PVD5_ALTMA</name>
<organism evidence="3 5">
    <name type="scientific">Alteromonas macleodii</name>
    <name type="common">Pseudoalteromonas macleodii</name>
    <dbReference type="NCBI Taxonomy" id="28108"/>
    <lineage>
        <taxon>Bacteria</taxon>
        <taxon>Pseudomonadati</taxon>
        <taxon>Pseudomonadota</taxon>
        <taxon>Gammaproteobacteria</taxon>
        <taxon>Alteromonadales</taxon>
        <taxon>Alteromonadaceae</taxon>
        <taxon>Alteromonas/Salinimonas group</taxon>
        <taxon>Alteromonas</taxon>
    </lineage>
</organism>
<dbReference type="EMBL" id="MIPY01000052">
    <property type="protein sequence ID" value="OES25236.1"/>
    <property type="molecule type" value="Genomic_DNA"/>
</dbReference>
<evidence type="ECO:0000313" key="4">
    <source>
        <dbReference type="EMBL" id="OES25236.1"/>
    </source>
</evidence>
<accession>A0A126PVD5</accession>
<dbReference type="InterPro" id="IPR028096">
    <property type="entry name" value="EfeO_Cupredoxin"/>
</dbReference>
<keyword evidence="6" id="KW-1185">Reference proteome</keyword>
<dbReference type="Pfam" id="PF13473">
    <property type="entry name" value="Cupredoxin_1"/>
    <property type="match status" value="1"/>
</dbReference>
<gene>
    <name evidence="3" type="ORF">AVL55_01395</name>
    <name evidence="4" type="ORF">BFV95_4447</name>
</gene>
<dbReference type="Proteomes" id="UP000095392">
    <property type="component" value="Unassembled WGS sequence"/>
</dbReference>
<evidence type="ECO:0000313" key="5">
    <source>
        <dbReference type="Proteomes" id="UP000063991"/>
    </source>
</evidence>
<evidence type="ECO:0000313" key="3">
    <source>
        <dbReference type="EMBL" id="AMJ96942.1"/>
    </source>
</evidence>
<evidence type="ECO:0000313" key="6">
    <source>
        <dbReference type="Proteomes" id="UP000095392"/>
    </source>
</evidence>
<dbReference type="RefSeq" id="WP_012516908.1">
    <property type="nucleotide sequence ID" value="NZ_CP014323.1"/>
</dbReference>
<dbReference type="InterPro" id="IPR008972">
    <property type="entry name" value="Cupredoxin"/>
</dbReference>
<dbReference type="Gene3D" id="2.60.40.420">
    <property type="entry name" value="Cupredoxins - blue copper proteins"/>
    <property type="match status" value="1"/>
</dbReference>
<evidence type="ECO:0000259" key="2">
    <source>
        <dbReference type="Pfam" id="PF13473"/>
    </source>
</evidence>
<reference evidence="3 5" key="1">
    <citation type="submission" date="2015-12" db="EMBL/GenBank/DDBJ databases">
        <authorList>
            <person name="Shamseldin A."/>
            <person name="Moawad H."/>
            <person name="Abd El-Rahim W.M."/>
            <person name="Sadowsky M.J."/>
        </authorList>
    </citation>
    <scope>NUCLEOTIDE SEQUENCE [LARGE SCALE GENOMIC DNA]</scope>
    <source>
        <strain evidence="3 5">D7</strain>
    </source>
</reference>
<dbReference type="Proteomes" id="UP000063991">
    <property type="component" value="Chromosome"/>
</dbReference>
<dbReference type="EMBL" id="CP014323">
    <property type="protein sequence ID" value="AMJ96942.1"/>
    <property type="molecule type" value="Genomic_DNA"/>
</dbReference>
<keyword evidence="1" id="KW-1133">Transmembrane helix</keyword>
<feature type="domain" description="EfeO-type cupredoxin-like" evidence="2">
    <location>
        <begin position="12"/>
        <end position="116"/>
    </location>
</feature>
<protein>
    <submittedName>
        <fullName evidence="4">Cupredoxin-like domain protein</fullName>
    </submittedName>
    <submittedName>
        <fullName evidence="3">Plastocyanin</fullName>
    </submittedName>
</protein>